<organism evidence="1 2">
    <name type="scientific">Enterococcus cecorum</name>
    <dbReference type="NCBI Taxonomy" id="44008"/>
    <lineage>
        <taxon>Bacteria</taxon>
        <taxon>Bacillati</taxon>
        <taxon>Bacillota</taxon>
        <taxon>Bacilli</taxon>
        <taxon>Lactobacillales</taxon>
        <taxon>Enterococcaceae</taxon>
        <taxon>Enterococcus</taxon>
    </lineage>
</organism>
<dbReference type="RefSeq" id="WP_311898120.1">
    <property type="nucleotide sequence ID" value="NZ_JARQBI010000024.1"/>
</dbReference>
<accession>A0AAW8TX00</accession>
<dbReference type="AlphaFoldDB" id="A0AAW8TX00"/>
<proteinExistence type="predicted"/>
<name>A0AAW8TX00_9ENTE</name>
<dbReference type="EMBL" id="JARQBI010000024">
    <property type="protein sequence ID" value="MDT2797380.1"/>
    <property type="molecule type" value="Genomic_DNA"/>
</dbReference>
<evidence type="ECO:0000313" key="2">
    <source>
        <dbReference type="Proteomes" id="UP001255696"/>
    </source>
</evidence>
<protein>
    <submittedName>
        <fullName evidence="1">Uncharacterized protein</fullName>
    </submittedName>
</protein>
<sequence length="79" mass="9435">MIRNFELVEKEYAEAKEKYLQLRKEKYDLMFGKILGDNVGKTFFELYDIIKYETDVDLDDKEILVRKLHSLMNKSVPNA</sequence>
<comment type="caution">
    <text evidence="1">The sequence shown here is derived from an EMBL/GenBank/DDBJ whole genome shotgun (WGS) entry which is preliminary data.</text>
</comment>
<evidence type="ECO:0000313" key="1">
    <source>
        <dbReference type="EMBL" id="MDT2797380.1"/>
    </source>
</evidence>
<gene>
    <name evidence="1" type="ORF">P7H47_09040</name>
</gene>
<dbReference type="Proteomes" id="UP001255696">
    <property type="component" value="Unassembled WGS sequence"/>
</dbReference>
<reference evidence="1" key="1">
    <citation type="submission" date="2023-03" db="EMBL/GenBank/DDBJ databases">
        <authorList>
            <person name="Shen W."/>
            <person name="Cai J."/>
        </authorList>
    </citation>
    <scope>NUCLEOTIDE SEQUENCE</scope>
    <source>
        <strain evidence="1">B245-2</strain>
    </source>
</reference>